<dbReference type="GO" id="GO:0004185">
    <property type="term" value="F:serine-type carboxypeptidase activity"/>
    <property type="evidence" value="ECO:0007669"/>
    <property type="project" value="InterPro"/>
</dbReference>
<dbReference type="GO" id="GO:0000270">
    <property type="term" value="P:peptidoglycan metabolic process"/>
    <property type="evidence" value="ECO:0007669"/>
    <property type="project" value="TreeGrafter"/>
</dbReference>
<accession>A0A1G6RTE6</accession>
<proteinExistence type="inferred from homology"/>
<dbReference type="GO" id="GO:0006508">
    <property type="term" value="P:proteolysis"/>
    <property type="evidence" value="ECO:0007669"/>
    <property type="project" value="InterPro"/>
</dbReference>
<dbReference type="InterPro" id="IPR012338">
    <property type="entry name" value="Beta-lactam/transpept-like"/>
</dbReference>
<protein>
    <submittedName>
        <fullName evidence="4">D-alanyl-D-alanine carboxypeptidase / D-alanyl-D-alanine-endopeptidase (Penicillin-binding protein 4)</fullName>
    </submittedName>
</protein>
<keyword evidence="2" id="KW-0378">Hydrolase</keyword>
<dbReference type="PANTHER" id="PTHR30023">
    <property type="entry name" value="D-ALANYL-D-ALANINE CARBOXYPEPTIDASE"/>
    <property type="match status" value="1"/>
</dbReference>
<evidence type="ECO:0000256" key="3">
    <source>
        <dbReference type="SAM" id="MobiDB-lite"/>
    </source>
</evidence>
<dbReference type="SUPFAM" id="SSF56601">
    <property type="entry name" value="beta-lactamase/transpeptidase-like"/>
    <property type="match status" value="1"/>
</dbReference>
<comment type="similarity">
    <text evidence="1">Belongs to the peptidase S13 family.</text>
</comment>
<dbReference type="PANTHER" id="PTHR30023:SF0">
    <property type="entry name" value="PENICILLIN-SENSITIVE CARBOXYPEPTIDASE A"/>
    <property type="match status" value="1"/>
</dbReference>
<name>A0A1G6RTE6_9ACTN</name>
<dbReference type="Pfam" id="PF02113">
    <property type="entry name" value="Peptidase_S13"/>
    <property type="match status" value="2"/>
</dbReference>
<dbReference type="Gene3D" id="3.40.710.10">
    <property type="entry name" value="DD-peptidase/beta-lactamase superfamily"/>
    <property type="match status" value="2"/>
</dbReference>
<dbReference type="InterPro" id="IPR000667">
    <property type="entry name" value="Peptidase_S13"/>
</dbReference>
<dbReference type="STRING" id="675864.SAMN04489747_0114"/>
<evidence type="ECO:0000256" key="2">
    <source>
        <dbReference type="ARBA" id="ARBA00022801"/>
    </source>
</evidence>
<organism evidence="4 5">
    <name type="scientific">Auraticoccus monumenti</name>
    <dbReference type="NCBI Taxonomy" id="675864"/>
    <lineage>
        <taxon>Bacteria</taxon>
        <taxon>Bacillati</taxon>
        <taxon>Actinomycetota</taxon>
        <taxon>Actinomycetes</taxon>
        <taxon>Propionibacteriales</taxon>
        <taxon>Propionibacteriaceae</taxon>
        <taxon>Auraticoccus</taxon>
    </lineage>
</organism>
<keyword evidence="4" id="KW-0645">Protease</keyword>
<feature type="region of interest" description="Disordered" evidence="3">
    <location>
        <begin position="30"/>
        <end position="59"/>
    </location>
</feature>
<keyword evidence="5" id="KW-1185">Reference proteome</keyword>
<evidence type="ECO:0000313" key="4">
    <source>
        <dbReference type="EMBL" id="SDD07902.1"/>
    </source>
</evidence>
<evidence type="ECO:0000256" key="1">
    <source>
        <dbReference type="ARBA" id="ARBA00006096"/>
    </source>
</evidence>
<keyword evidence="4" id="KW-0121">Carboxypeptidase</keyword>
<feature type="compositionally biased region" description="Pro residues" evidence="3">
    <location>
        <begin position="37"/>
        <end position="49"/>
    </location>
</feature>
<dbReference type="Proteomes" id="UP000198546">
    <property type="component" value="Chromosome i"/>
</dbReference>
<evidence type="ECO:0000313" key="5">
    <source>
        <dbReference type="Proteomes" id="UP000198546"/>
    </source>
</evidence>
<sequence length="451" mass="46326">MVVGVVAGSSVAWGRPALYATGLLVDGGSPTVDPDVLRPPQPEPAPPGAPTLLPTAEEGEVPSPEALAERLRAVSRSGIGGRFDLSVVDAAGGAELYREGGGPSIPASTQKILTGVAVLHELGADHRFTTSVERRGARWVLVGGGDPLLTGDTVGGYPARGSLEQLAQQTSEAVEEAGVTEVDLGLDTDLFAGPAWSPDWPENYRDQVTPVSALVVDQGRLAGVSPGPREDRPARAALDRFAELLEDQGVEVGDVDDRSADGSGTTVAEVPSAPVGVLVERMLMTSDNDVAEFLLRHAALAAGEPASFEGGEAVVGAVLDELGIDDEGRRTRDGSGLSRENRLSSETLTAVVGLALSEEGAALRPLVTGLPVAGAVGSLSGRFTDPDSGAGLGEVRAKTGSLRQTNSLAGYTRTADGRLVAFALLVNEAENDYAARVWLDRAASAVSSCGC</sequence>
<dbReference type="AlphaFoldDB" id="A0A1G6RTE6"/>
<reference evidence="4 5" key="1">
    <citation type="submission" date="2016-10" db="EMBL/GenBank/DDBJ databases">
        <authorList>
            <person name="de Groot N.N."/>
        </authorList>
    </citation>
    <scope>NUCLEOTIDE SEQUENCE [LARGE SCALE GENOMIC DNA]</scope>
    <source>
        <strain evidence="4 5">MON 2.2</strain>
    </source>
</reference>
<dbReference type="EMBL" id="LT629688">
    <property type="protein sequence ID" value="SDD07902.1"/>
    <property type="molecule type" value="Genomic_DNA"/>
</dbReference>
<dbReference type="NCBIfam" id="TIGR00666">
    <property type="entry name" value="PBP4"/>
    <property type="match status" value="1"/>
</dbReference>
<gene>
    <name evidence="4" type="ORF">SAMN04489747_0114</name>
</gene>
<dbReference type="PRINTS" id="PR00922">
    <property type="entry name" value="DADACBPTASE3"/>
</dbReference>